<dbReference type="KEGG" id="mgx:CM1_00755"/>
<dbReference type="Pfam" id="PF07667">
    <property type="entry name" value="DUF1600"/>
    <property type="match status" value="1"/>
</dbReference>
<dbReference type="Proteomes" id="UP000005254">
    <property type="component" value="Chromosome"/>
</dbReference>
<feature type="transmembrane region" description="Helical" evidence="1">
    <location>
        <begin position="21"/>
        <end position="42"/>
    </location>
</feature>
<dbReference type="AlphaFoldDB" id="A0ABC7ZIB6"/>
<feature type="transmembrane region" description="Helical" evidence="1">
    <location>
        <begin position="230"/>
        <end position="253"/>
    </location>
</feature>
<feature type="transmembrane region" description="Helical" evidence="1">
    <location>
        <begin position="62"/>
        <end position="79"/>
    </location>
</feature>
<feature type="transmembrane region" description="Helical" evidence="1">
    <location>
        <begin position="186"/>
        <end position="210"/>
    </location>
</feature>
<organism evidence="2 3">
    <name type="scientific">Mycoplasmoides genitalium M6320</name>
    <dbReference type="NCBI Taxonomy" id="662945"/>
    <lineage>
        <taxon>Bacteria</taxon>
        <taxon>Bacillati</taxon>
        <taxon>Mycoplasmatota</taxon>
        <taxon>Mycoplasmoidales</taxon>
        <taxon>Mycoplasmoidaceae</taxon>
        <taxon>Mycoplasmoides</taxon>
    </lineage>
</organism>
<protein>
    <recommendedName>
        <fullName evidence="4">Integral membrane protein</fullName>
    </recommendedName>
</protein>
<keyword evidence="1" id="KW-1133">Transmembrane helix</keyword>
<feature type="transmembrane region" description="Helical" evidence="1">
    <location>
        <begin position="91"/>
        <end position="111"/>
    </location>
</feature>
<dbReference type="RefSeq" id="WP_009885689.1">
    <property type="nucleotide sequence ID" value="NC_018497.1"/>
</dbReference>
<dbReference type="InterPro" id="IPR011631">
    <property type="entry name" value="DUF1600"/>
</dbReference>
<sequence>MLKKSIGIFYRCFYLNNKCDYYLIFLAPFSLFTQIFMVITALISVANSGQMSLIWFTNFDTFTYQSNSLAIFLVWYYFLNHKSRWFENSSLVLSVTGYLVFTVIFFNFYALSRFTGIVNIEPDVQGWFSTITTQLPYSFNGSFINDWNAFSELLLHVIHPLFYFIYVGLLFKTYKFIKPPRNLQSFLLKAGIYPSIYAFYLQTIPFLNVWDNGENSYSVYGFFTQTKYNSYVWIWSIPIFASMFLILWMLFVINNHYYGKKHHK</sequence>
<accession>A0ABC7ZIB6</accession>
<evidence type="ECO:0000313" key="3">
    <source>
        <dbReference type="Proteomes" id="UP000005254"/>
    </source>
</evidence>
<feature type="transmembrane region" description="Helical" evidence="1">
    <location>
        <begin position="153"/>
        <end position="174"/>
    </location>
</feature>
<evidence type="ECO:0000313" key="2">
    <source>
        <dbReference type="EMBL" id="AFQ03941.1"/>
    </source>
</evidence>
<name>A0ABC7ZIB6_MYCGT</name>
<gene>
    <name evidence="2" type="ORF">CM1_00755</name>
</gene>
<dbReference type="EMBL" id="CP003772">
    <property type="protein sequence ID" value="AFQ03941.1"/>
    <property type="molecule type" value="Genomic_DNA"/>
</dbReference>
<proteinExistence type="predicted"/>
<dbReference type="GeneID" id="99646954"/>
<reference evidence="2 3" key="1">
    <citation type="journal article" date="2012" name="J. Bacteriol.">
        <title>Draft Genome Sequences of Four Axenic Mycoplasma genitalium Strains Isolated from Denmark, Japan, and Australia.</title>
        <authorList>
            <person name="McGowin C.L."/>
            <person name="Ma L."/>
            <person name="Jensen J.S."/>
            <person name="Mancuso M.M."/>
            <person name="Hamasuna R."/>
            <person name="Adegboye D."/>
            <person name="Martin D.H."/>
        </authorList>
    </citation>
    <scope>NUCLEOTIDE SEQUENCE [LARGE SCALE GENOMIC DNA]</scope>
    <source>
        <strain evidence="2 3">M6320</strain>
    </source>
</reference>
<keyword evidence="1" id="KW-0472">Membrane</keyword>
<keyword evidence="1" id="KW-0812">Transmembrane</keyword>
<evidence type="ECO:0000256" key="1">
    <source>
        <dbReference type="SAM" id="Phobius"/>
    </source>
</evidence>
<dbReference type="PIRSF" id="PIRSF006834">
    <property type="entry name" value="UCP006834"/>
    <property type="match status" value="1"/>
</dbReference>
<evidence type="ECO:0008006" key="4">
    <source>
        <dbReference type="Google" id="ProtNLM"/>
    </source>
</evidence>